<dbReference type="SMART" id="SM00671">
    <property type="entry name" value="SEL1"/>
    <property type="match status" value="6"/>
</dbReference>
<dbReference type="SUPFAM" id="SSF81901">
    <property type="entry name" value="HCP-like"/>
    <property type="match status" value="1"/>
</dbReference>
<accession>A0ABR6ZNL2</accession>
<sequence>MSYLPSFFKQYELTRDADERDVKRAYAKALKKIDQENDPAGFQALRESYEHALQWLQNKSMYARWESVEDEIEGEAEVKDEAADTAAHENVKIFTHEQPVTPVSDQPVSSVPQPVLAEQEAEPATRLPPEVSEPEPDQPDTDIKPWPDAEALARIKAAAQANTPALPSPEAMAQAVFEQMRQQLLDTAATADHASVALEAALNDERLIQVEARHLFECSMARYLLAGWHAGDGELFDAALRQFEWNKDKQRLFSLDPRAFTLDRALTEMAVFDEKSKKIQNKQLALIRKARSDEFPGVDYLQINLPQMEQMLTLFPNWMSLVTKVGNIRDWRKTYNEMTQYRDVSAASDDGQPKSIGSVIGKPPAPAPNWLMDNKAISFCLLFAIIKLWSVFSGALSTNNYTQYTPQKPGYDHSKAAGLSQHATDYFLGRNGLQVNVDEAIKLWTQASDKGDKEASYQLGWLYFVGNKVEKNATKAHSWFSLAAEQGKESALVLVGDDLLNGEGVAKNPVEAFNWYKKAADKGSSIAQLKLATLYEKGIGVKANKAEAVKMLTLSAEQGQVGAESTLGQLYWFGQFGLKKDEDKAVLWLSRAAQKGNGTAQGLYGRAYELGVGGFSKQPSMAVDWYKKATKNYNKQAKIWLQQLCDKEKLPACTSAI</sequence>
<dbReference type="Proteomes" id="UP000650424">
    <property type="component" value="Unassembled WGS sequence"/>
</dbReference>
<dbReference type="RefSeq" id="WP_186946693.1">
    <property type="nucleotide sequence ID" value="NZ_JACOGF010000003.1"/>
</dbReference>
<evidence type="ECO:0000313" key="3">
    <source>
        <dbReference type="Proteomes" id="UP000650424"/>
    </source>
</evidence>
<feature type="compositionally biased region" description="Polar residues" evidence="1">
    <location>
        <begin position="101"/>
        <end position="112"/>
    </location>
</feature>
<dbReference type="Pfam" id="PF08238">
    <property type="entry name" value="Sel1"/>
    <property type="match status" value="6"/>
</dbReference>
<dbReference type="PANTHER" id="PTHR11102">
    <property type="entry name" value="SEL-1-LIKE PROTEIN"/>
    <property type="match status" value="1"/>
</dbReference>
<organism evidence="2 3">
    <name type="scientific">Undibacterium hunanense</name>
    <dbReference type="NCBI Taxonomy" id="2762292"/>
    <lineage>
        <taxon>Bacteria</taxon>
        <taxon>Pseudomonadati</taxon>
        <taxon>Pseudomonadota</taxon>
        <taxon>Betaproteobacteria</taxon>
        <taxon>Burkholderiales</taxon>
        <taxon>Oxalobacteraceae</taxon>
        <taxon>Undibacterium</taxon>
    </lineage>
</organism>
<reference evidence="2 3" key="1">
    <citation type="submission" date="2020-08" db="EMBL/GenBank/DDBJ databases">
        <title>Novel species isolated from subtropical streams in China.</title>
        <authorList>
            <person name="Lu H."/>
        </authorList>
    </citation>
    <scope>NUCLEOTIDE SEQUENCE [LARGE SCALE GENOMIC DNA]</scope>
    <source>
        <strain evidence="2 3">CY18W</strain>
    </source>
</reference>
<protein>
    <submittedName>
        <fullName evidence="2">SEL1-like repeat protein</fullName>
    </submittedName>
</protein>
<feature type="region of interest" description="Disordered" evidence="1">
    <location>
        <begin position="101"/>
        <end position="145"/>
    </location>
</feature>
<dbReference type="InterPro" id="IPR006597">
    <property type="entry name" value="Sel1-like"/>
</dbReference>
<dbReference type="EMBL" id="JACOGF010000003">
    <property type="protein sequence ID" value="MBC3917482.1"/>
    <property type="molecule type" value="Genomic_DNA"/>
</dbReference>
<gene>
    <name evidence="2" type="ORF">H8L32_08360</name>
</gene>
<dbReference type="InterPro" id="IPR050767">
    <property type="entry name" value="Sel1_AlgK"/>
</dbReference>
<proteinExistence type="predicted"/>
<name>A0ABR6ZNL2_9BURK</name>
<dbReference type="PANTHER" id="PTHR11102:SF160">
    <property type="entry name" value="ERAD-ASSOCIATED E3 UBIQUITIN-PROTEIN LIGASE COMPONENT HRD3"/>
    <property type="match status" value="1"/>
</dbReference>
<dbReference type="Gene3D" id="1.25.40.10">
    <property type="entry name" value="Tetratricopeptide repeat domain"/>
    <property type="match status" value="2"/>
</dbReference>
<evidence type="ECO:0000313" key="2">
    <source>
        <dbReference type="EMBL" id="MBC3917482.1"/>
    </source>
</evidence>
<dbReference type="InterPro" id="IPR011990">
    <property type="entry name" value="TPR-like_helical_dom_sf"/>
</dbReference>
<evidence type="ECO:0000256" key="1">
    <source>
        <dbReference type="SAM" id="MobiDB-lite"/>
    </source>
</evidence>
<comment type="caution">
    <text evidence="2">The sequence shown here is derived from an EMBL/GenBank/DDBJ whole genome shotgun (WGS) entry which is preliminary data.</text>
</comment>
<keyword evidence="3" id="KW-1185">Reference proteome</keyword>